<reference evidence="2 3" key="1">
    <citation type="journal article" date="2020" name="ISME J.">
        <title>Uncovering the hidden diversity of litter-decomposition mechanisms in mushroom-forming fungi.</title>
        <authorList>
            <person name="Floudas D."/>
            <person name="Bentzer J."/>
            <person name="Ahren D."/>
            <person name="Johansson T."/>
            <person name="Persson P."/>
            <person name="Tunlid A."/>
        </authorList>
    </citation>
    <scope>NUCLEOTIDE SEQUENCE [LARGE SCALE GENOMIC DNA]</scope>
    <source>
        <strain evidence="2 3">CBS 406.79</strain>
    </source>
</reference>
<evidence type="ECO:0000313" key="3">
    <source>
        <dbReference type="Proteomes" id="UP000518752"/>
    </source>
</evidence>
<protein>
    <submittedName>
        <fullName evidence="2">Uncharacterized protein</fullName>
    </submittedName>
</protein>
<dbReference type="InterPro" id="IPR027417">
    <property type="entry name" value="P-loop_NTPase"/>
</dbReference>
<dbReference type="Gene3D" id="3.40.50.300">
    <property type="entry name" value="P-loop containing nucleotide triphosphate hydrolases"/>
    <property type="match status" value="1"/>
</dbReference>
<dbReference type="AlphaFoldDB" id="A0A8H5GJA9"/>
<gene>
    <name evidence="2" type="ORF">D9757_012661</name>
</gene>
<comment type="caution">
    <text evidence="2">The sequence shown here is derived from an EMBL/GenBank/DDBJ whole genome shotgun (WGS) entry which is preliminary data.</text>
</comment>
<evidence type="ECO:0000313" key="2">
    <source>
        <dbReference type="EMBL" id="KAF5365800.1"/>
    </source>
</evidence>
<dbReference type="EMBL" id="JAACJN010000164">
    <property type="protein sequence ID" value="KAF5365800.1"/>
    <property type="molecule type" value="Genomic_DNA"/>
</dbReference>
<keyword evidence="3" id="KW-1185">Reference proteome</keyword>
<feature type="region of interest" description="Disordered" evidence="1">
    <location>
        <begin position="1"/>
        <end position="97"/>
    </location>
</feature>
<sequence length="565" mass="63109">MKPQFHPPLLVQKMSEHINESPPSPSVSYRGTRSPPSPGVSYHGTGSPPSPGVSHRDTRSPPSPSVSYRGTRSPPSPGVVHRGTRLNRAPSLGDSPTLQRELASSTAEILSACPQLRILVIGEDVAHDLPGVANINSEITSEQNPLFILHDSEGFQTGETHHFETVKKFIDDRAKKPELKDKLHAIWFCMEIPTENGALFQIADENFLQLALHGVPVIVVFTKFDLLVSKMEREATDIEDEDDKLQLVIRQRAEEYFQEVCVRPLRRITSSHTYAKVSKKRKYRDTLIHLVNETKNQLDENMWVLWAMAQRASVDAKIDACIAVGRTKYWKSLASSLYFSGRPLTQCLRRIHDDMIDIWNFNDPDMLLKSLQFKLSLTTIVNDLVELDMLRVERGAISEVVTGLIGIISDAVPGAALATVPIVATLAIAQWLYAAYQKIPVILQLLMGYICDLSTVLQCLWWIMNAHGPAVAVEPHFIDLAIRACNESGAPEVNHRRLRAFVAGTPTFEFRKRDRALDELIMIIESVRFLPDEKKVDVAGGGEVFGTAAPVKIVLLDDEFFRSVT</sequence>
<evidence type="ECO:0000256" key="1">
    <source>
        <dbReference type="SAM" id="MobiDB-lite"/>
    </source>
</evidence>
<organism evidence="2 3">
    <name type="scientific">Collybiopsis confluens</name>
    <dbReference type="NCBI Taxonomy" id="2823264"/>
    <lineage>
        <taxon>Eukaryota</taxon>
        <taxon>Fungi</taxon>
        <taxon>Dikarya</taxon>
        <taxon>Basidiomycota</taxon>
        <taxon>Agaricomycotina</taxon>
        <taxon>Agaricomycetes</taxon>
        <taxon>Agaricomycetidae</taxon>
        <taxon>Agaricales</taxon>
        <taxon>Marasmiineae</taxon>
        <taxon>Omphalotaceae</taxon>
        <taxon>Collybiopsis</taxon>
    </lineage>
</organism>
<dbReference type="OrthoDB" id="391988at2759"/>
<proteinExistence type="predicted"/>
<dbReference type="Proteomes" id="UP000518752">
    <property type="component" value="Unassembled WGS sequence"/>
</dbReference>
<accession>A0A8H5GJA9</accession>
<name>A0A8H5GJA9_9AGAR</name>